<protein>
    <recommendedName>
        <fullName evidence="3 6">Flagellar basal body rod protein FlgB</fullName>
    </recommendedName>
</protein>
<name>A0A4D6YBF0_BUCMH</name>
<dbReference type="EMBL" id="CP033004">
    <property type="protein sequence ID" value="QCI23334.1"/>
    <property type="molecule type" value="Genomic_DNA"/>
</dbReference>
<comment type="subunit">
    <text evidence="6">The basal body constitutes a major portion of the flagellar organelle and consists of a number of rings mounted on a central rod.</text>
</comment>
<comment type="function">
    <text evidence="5 6">Structural component of flagellum, the bacterial motility apparatus. Part of the rod structure of flagellar basal body.</text>
</comment>
<evidence type="ECO:0000256" key="6">
    <source>
        <dbReference type="PIRNR" id="PIRNR002889"/>
    </source>
</evidence>
<comment type="similarity">
    <text evidence="2 6">Belongs to the flagella basal body rod proteins family.</text>
</comment>
<proteinExistence type="inferred from homology"/>
<accession>A0A4D6YBF0</accession>
<evidence type="ECO:0000259" key="7">
    <source>
        <dbReference type="Pfam" id="PF00460"/>
    </source>
</evidence>
<dbReference type="InterPro" id="IPR019776">
    <property type="entry name" value="Flagellar_basal_body_rod_CS"/>
</dbReference>
<comment type="subcellular location">
    <subcellularLocation>
        <location evidence="1 6">Bacterial flagellum basal body</location>
    </subcellularLocation>
</comment>
<dbReference type="Proteomes" id="UP000298566">
    <property type="component" value="Chromosome"/>
</dbReference>
<evidence type="ECO:0000313" key="8">
    <source>
        <dbReference type="EMBL" id="QCI23334.1"/>
    </source>
</evidence>
<dbReference type="GO" id="GO:0030694">
    <property type="term" value="C:bacterial-type flagellum basal body, rod"/>
    <property type="evidence" value="ECO:0007669"/>
    <property type="project" value="InterPro"/>
</dbReference>
<dbReference type="AlphaFoldDB" id="A0A4D6YBF0"/>
<dbReference type="PANTHER" id="PTHR30435:SF12">
    <property type="entry name" value="FLAGELLAR BASAL BODY ROD PROTEIN FLGB"/>
    <property type="match status" value="1"/>
</dbReference>
<dbReference type="RefSeq" id="WP_158336534.1">
    <property type="nucleotide sequence ID" value="NZ_CP033004.1"/>
</dbReference>
<organism evidence="8 9">
    <name type="scientific">Buchnera aphidicola subsp. Melaphis rhois</name>
    <dbReference type="NCBI Taxonomy" id="118103"/>
    <lineage>
        <taxon>Bacteria</taxon>
        <taxon>Pseudomonadati</taxon>
        <taxon>Pseudomonadota</taxon>
        <taxon>Gammaproteobacteria</taxon>
        <taxon>Enterobacterales</taxon>
        <taxon>Erwiniaceae</taxon>
        <taxon>Buchnera</taxon>
    </lineage>
</organism>
<evidence type="ECO:0000256" key="4">
    <source>
        <dbReference type="ARBA" id="ARBA00023143"/>
    </source>
</evidence>
<evidence type="ECO:0000313" key="9">
    <source>
        <dbReference type="Proteomes" id="UP000298566"/>
    </source>
</evidence>
<evidence type="ECO:0000256" key="1">
    <source>
        <dbReference type="ARBA" id="ARBA00004117"/>
    </source>
</evidence>
<dbReference type="PANTHER" id="PTHR30435">
    <property type="entry name" value="FLAGELLAR PROTEIN"/>
    <property type="match status" value="1"/>
</dbReference>
<dbReference type="PIRSF" id="PIRSF002889">
    <property type="entry name" value="Rod_FlgB"/>
    <property type="match status" value="1"/>
</dbReference>
<feature type="domain" description="Flagellar basal body rod protein N-terminal" evidence="7">
    <location>
        <begin position="14"/>
        <end position="39"/>
    </location>
</feature>
<dbReference type="NCBIfam" id="TIGR01396">
    <property type="entry name" value="FlgB"/>
    <property type="match status" value="1"/>
</dbReference>
<dbReference type="GO" id="GO:0071973">
    <property type="term" value="P:bacterial-type flagellum-dependent cell motility"/>
    <property type="evidence" value="ECO:0007669"/>
    <property type="project" value="InterPro"/>
</dbReference>
<dbReference type="PROSITE" id="PS00588">
    <property type="entry name" value="FLAGELLA_BB_ROD"/>
    <property type="match status" value="1"/>
</dbReference>
<gene>
    <name evidence="8" type="primary">flgB</name>
    <name evidence="8" type="ORF">D9V73_01595</name>
</gene>
<evidence type="ECO:0000256" key="3">
    <source>
        <dbReference type="ARBA" id="ARBA00014376"/>
    </source>
</evidence>
<evidence type="ECO:0000256" key="2">
    <source>
        <dbReference type="ARBA" id="ARBA00009677"/>
    </source>
</evidence>
<keyword evidence="4 6" id="KW-0975">Bacterial flagellum</keyword>
<keyword evidence="8" id="KW-0966">Cell projection</keyword>
<dbReference type="InterPro" id="IPR006300">
    <property type="entry name" value="FlgB"/>
</dbReference>
<keyword evidence="8" id="KW-0282">Flagellum</keyword>
<reference evidence="8 9" key="1">
    <citation type="submission" date="2018-10" db="EMBL/GenBank/DDBJ databases">
        <title>Comparative functional genomics of the obligate endosymbiont Buchnera aphidicola.</title>
        <authorList>
            <person name="Chong R.A."/>
        </authorList>
    </citation>
    <scope>NUCLEOTIDE SEQUENCE [LARGE SCALE GENOMIC DNA]</scope>
    <source>
        <strain evidence="8 9">Mrh</strain>
    </source>
</reference>
<dbReference type="InterPro" id="IPR001444">
    <property type="entry name" value="Flag_bb_rod_N"/>
</dbReference>
<dbReference type="Pfam" id="PF00460">
    <property type="entry name" value="Flg_bb_rod"/>
    <property type="match status" value="1"/>
</dbReference>
<sequence>MLNKLNKEFNFNRYALNLRAYRQELLASNIANSDTPNYKSLDINFSKILQSLLKQNYRNNKNDLTITSNKHISISNDDISDNYHKIIEKNYIFSDNKVNVDAEKINFVNNSLLYQMEIAFINNKFKTFMSVLKG</sequence>
<evidence type="ECO:0000256" key="5">
    <source>
        <dbReference type="ARBA" id="ARBA00024934"/>
    </source>
</evidence>
<keyword evidence="8" id="KW-0969">Cilium</keyword>
<dbReference type="OrthoDB" id="9788334at2"/>